<dbReference type="Pfam" id="PF13692">
    <property type="entry name" value="Glyco_trans_1_4"/>
    <property type="match status" value="1"/>
</dbReference>
<protein>
    <submittedName>
        <fullName evidence="2">Glycosyltransferase</fullName>
    </submittedName>
</protein>
<dbReference type="EMBL" id="VPFL01000002">
    <property type="protein sequence ID" value="TXF13348.1"/>
    <property type="molecule type" value="Genomic_DNA"/>
</dbReference>
<comment type="caution">
    <text evidence="2">The sequence shown here is derived from an EMBL/GenBank/DDBJ whole genome shotgun (WGS) entry which is preliminary data.</text>
</comment>
<proteinExistence type="predicted"/>
<keyword evidence="3" id="KW-1185">Reference proteome</keyword>
<feature type="domain" description="Glycosyltransferase subfamily 4-like N-terminal" evidence="1">
    <location>
        <begin position="12"/>
        <end position="174"/>
    </location>
</feature>
<accession>A0A5C7EP66</accession>
<evidence type="ECO:0000259" key="1">
    <source>
        <dbReference type="Pfam" id="PF13439"/>
    </source>
</evidence>
<reference evidence="2 3" key="1">
    <citation type="submission" date="2019-08" db="EMBL/GenBank/DDBJ databases">
        <title>Pelomicrobium methylotrophicum gen. nov., sp. nov. a moderately thermophilic, facultatively anaerobic, lithoautotrophic and methylotrophic bacterium isolated from a terrestrial mud volcano.</title>
        <authorList>
            <person name="Slobodkina G.B."/>
            <person name="Merkel A.Y."/>
            <person name="Slobodkin A.I."/>
        </authorList>
    </citation>
    <scope>NUCLEOTIDE SEQUENCE [LARGE SCALE GENOMIC DNA]</scope>
    <source>
        <strain evidence="2 3">SM250</strain>
    </source>
</reference>
<dbReference type="Gene3D" id="3.40.50.2000">
    <property type="entry name" value="Glycogen Phosphorylase B"/>
    <property type="match status" value="2"/>
</dbReference>
<sequence length="373" mass="41336">MRVALFIRSLDIGGAERQLVMLAKGLHARGVDVRVLTFYPGGALRPELEAAGIPVSDLDKRGRWDVLPFLWRLWRWLRRQRPDVLYSWLPTANTIAAIVGRFAAVPRIVWGVRASNVDAACYDWLHRVEQGLASRLAQLADSIVCNSEAGARWHEAMGYPAKPMVVIENGIDTAYFHFSEAERLRLRREWGVGEEEVLIGLVARLDPMKDHETFLRAAAILVKERNDIRFVCVGDGPDDYRARLHQLATDLDIAAHVVWAGPRNDLPAVYSALDIASSSSSFGEGFSNAIAEAMACERPCVVTDVGDSARIVGKVGEVSPPRDPVALAGAILKMLDRIGQNADIGRQARARIVEEFSVDRMVSRTMQVVYGTR</sequence>
<name>A0A5C7EP66_9PROT</name>
<dbReference type="SUPFAM" id="SSF53756">
    <property type="entry name" value="UDP-Glycosyltransferase/glycogen phosphorylase"/>
    <property type="match status" value="1"/>
</dbReference>
<organism evidence="2 3">
    <name type="scientific">Pelomicrobium methylotrophicum</name>
    <dbReference type="NCBI Taxonomy" id="2602750"/>
    <lineage>
        <taxon>Bacteria</taxon>
        <taxon>Pseudomonadati</taxon>
        <taxon>Pseudomonadota</taxon>
        <taxon>Hydrogenophilia</taxon>
        <taxon>Hydrogenophilia incertae sedis</taxon>
        <taxon>Pelomicrobium</taxon>
    </lineage>
</organism>
<dbReference type="InParanoid" id="A0A5C7EP66"/>
<keyword evidence="2" id="KW-0808">Transferase</keyword>
<gene>
    <name evidence="2" type="ORF">FR698_02090</name>
</gene>
<dbReference type="Proteomes" id="UP000321201">
    <property type="component" value="Unassembled WGS sequence"/>
</dbReference>
<dbReference type="InterPro" id="IPR028098">
    <property type="entry name" value="Glyco_trans_4-like_N"/>
</dbReference>
<dbReference type="PANTHER" id="PTHR12526">
    <property type="entry name" value="GLYCOSYLTRANSFERASE"/>
    <property type="match status" value="1"/>
</dbReference>
<evidence type="ECO:0000313" key="3">
    <source>
        <dbReference type="Proteomes" id="UP000321201"/>
    </source>
</evidence>
<evidence type="ECO:0000313" key="2">
    <source>
        <dbReference type="EMBL" id="TXF13348.1"/>
    </source>
</evidence>
<dbReference type="GO" id="GO:0016757">
    <property type="term" value="F:glycosyltransferase activity"/>
    <property type="evidence" value="ECO:0007669"/>
    <property type="project" value="UniProtKB-ARBA"/>
</dbReference>
<dbReference type="AlphaFoldDB" id="A0A5C7EP66"/>
<dbReference type="Pfam" id="PF13439">
    <property type="entry name" value="Glyco_transf_4"/>
    <property type="match status" value="1"/>
</dbReference>
<dbReference type="OrthoDB" id="5293830at2"/>